<dbReference type="VEuPathDB" id="FungiDB:MYCFIDRAFT_169052"/>
<evidence type="ECO:0000313" key="1">
    <source>
        <dbReference type="EMBL" id="EME87193.1"/>
    </source>
</evidence>
<proteinExistence type="predicted"/>
<dbReference type="AlphaFoldDB" id="N1Q8J9"/>
<reference evidence="1 2" key="1">
    <citation type="journal article" date="2012" name="PLoS Pathog.">
        <title>Diverse lifestyles and strategies of plant pathogenesis encoded in the genomes of eighteen Dothideomycetes fungi.</title>
        <authorList>
            <person name="Ohm R.A."/>
            <person name="Feau N."/>
            <person name="Henrissat B."/>
            <person name="Schoch C.L."/>
            <person name="Horwitz B.A."/>
            <person name="Barry K.W."/>
            <person name="Condon B.J."/>
            <person name="Copeland A.C."/>
            <person name="Dhillon B."/>
            <person name="Glaser F."/>
            <person name="Hesse C.N."/>
            <person name="Kosti I."/>
            <person name="LaButti K."/>
            <person name="Lindquist E.A."/>
            <person name="Lucas S."/>
            <person name="Salamov A.A."/>
            <person name="Bradshaw R.E."/>
            <person name="Ciuffetti L."/>
            <person name="Hamelin R.C."/>
            <person name="Kema G.H.J."/>
            <person name="Lawrence C."/>
            <person name="Scott J.A."/>
            <person name="Spatafora J.W."/>
            <person name="Turgeon B.G."/>
            <person name="de Wit P.J.G.M."/>
            <person name="Zhong S."/>
            <person name="Goodwin S.B."/>
            <person name="Grigoriev I.V."/>
        </authorList>
    </citation>
    <scope>NUCLEOTIDE SEQUENCE [LARGE SCALE GENOMIC DNA]</scope>
    <source>
        <strain evidence="1 2">CIRAD86</strain>
    </source>
</reference>
<dbReference type="Proteomes" id="UP000016932">
    <property type="component" value="Unassembled WGS sequence"/>
</dbReference>
<evidence type="ECO:0000313" key="2">
    <source>
        <dbReference type="Proteomes" id="UP000016932"/>
    </source>
</evidence>
<dbReference type="GeneID" id="19332303"/>
<keyword evidence="2" id="KW-1185">Reference proteome</keyword>
<dbReference type="EMBL" id="KB446555">
    <property type="protein sequence ID" value="EME87193.1"/>
    <property type="molecule type" value="Genomic_DNA"/>
</dbReference>
<dbReference type="KEGG" id="pfj:MYCFIDRAFT_169052"/>
<accession>N1Q8J9</accession>
<sequence length="64" mass="7322">MQPPDDASRGGGIKPRPIWKTVFKDAVPLRSNRGIQQFDEDETTRREMTLQYYNARNVNIATGN</sequence>
<dbReference type="RefSeq" id="XP_007920725.1">
    <property type="nucleotide sequence ID" value="XM_007922534.1"/>
</dbReference>
<dbReference type="HOGENOM" id="CLU_2868641_0_0_1"/>
<organism evidence="1 2">
    <name type="scientific">Pseudocercospora fijiensis (strain CIRAD86)</name>
    <name type="common">Black leaf streak disease fungus</name>
    <name type="synonym">Mycosphaerella fijiensis</name>
    <dbReference type="NCBI Taxonomy" id="383855"/>
    <lineage>
        <taxon>Eukaryota</taxon>
        <taxon>Fungi</taxon>
        <taxon>Dikarya</taxon>
        <taxon>Ascomycota</taxon>
        <taxon>Pezizomycotina</taxon>
        <taxon>Dothideomycetes</taxon>
        <taxon>Dothideomycetidae</taxon>
        <taxon>Mycosphaerellales</taxon>
        <taxon>Mycosphaerellaceae</taxon>
        <taxon>Pseudocercospora</taxon>
    </lineage>
</organism>
<gene>
    <name evidence="1" type="ORF">MYCFIDRAFT_169052</name>
</gene>
<name>N1Q8J9_PSEFD</name>
<protein>
    <submittedName>
        <fullName evidence="1">Uncharacterized protein</fullName>
    </submittedName>
</protein>